<proteinExistence type="predicted"/>
<dbReference type="EMBL" id="PVNK01000267">
    <property type="protein sequence ID" value="PRP90836.1"/>
    <property type="molecule type" value="Genomic_DNA"/>
</dbReference>
<name>A0A2S9XD95_9BACT</name>
<dbReference type="Proteomes" id="UP000237968">
    <property type="component" value="Unassembled WGS sequence"/>
</dbReference>
<feature type="transmembrane region" description="Helical" evidence="1">
    <location>
        <begin position="95"/>
        <end position="116"/>
    </location>
</feature>
<reference evidence="2 3" key="1">
    <citation type="submission" date="2018-03" db="EMBL/GenBank/DDBJ databases">
        <title>Draft Genome Sequences of the Obligatory Marine Myxobacteria Enhygromyxa salina SWB005.</title>
        <authorList>
            <person name="Poehlein A."/>
            <person name="Moghaddam J.A."/>
            <person name="Harms H."/>
            <person name="Alanjari M."/>
            <person name="Koenig G.M."/>
            <person name="Daniel R."/>
            <person name="Schaeberle T.F."/>
        </authorList>
    </citation>
    <scope>NUCLEOTIDE SEQUENCE [LARGE SCALE GENOMIC DNA]</scope>
    <source>
        <strain evidence="2 3">SWB005</strain>
    </source>
</reference>
<keyword evidence="1" id="KW-1133">Transmembrane helix</keyword>
<comment type="caution">
    <text evidence="2">The sequence shown here is derived from an EMBL/GenBank/DDBJ whole genome shotgun (WGS) entry which is preliminary data.</text>
</comment>
<evidence type="ECO:0000313" key="3">
    <source>
        <dbReference type="Proteomes" id="UP000237968"/>
    </source>
</evidence>
<keyword evidence="3" id="KW-1185">Reference proteome</keyword>
<keyword evidence="1" id="KW-0812">Transmembrane</keyword>
<dbReference type="RefSeq" id="WP_106395273.1">
    <property type="nucleotide sequence ID" value="NZ_PVNK01000267.1"/>
</dbReference>
<keyword evidence="1" id="KW-0472">Membrane</keyword>
<evidence type="ECO:0000313" key="2">
    <source>
        <dbReference type="EMBL" id="PRP90836.1"/>
    </source>
</evidence>
<accession>A0A2S9XD95</accession>
<feature type="transmembrane region" description="Helical" evidence="1">
    <location>
        <begin position="61"/>
        <end position="89"/>
    </location>
</feature>
<organism evidence="2 3">
    <name type="scientific">Enhygromyxa salina</name>
    <dbReference type="NCBI Taxonomy" id="215803"/>
    <lineage>
        <taxon>Bacteria</taxon>
        <taxon>Pseudomonadati</taxon>
        <taxon>Myxococcota</taxon>
        <taxon>Polyangia</taxon>
        <taxon>Nannocystales</taxon>
        <taxon>Nannocystaceae</taxon>
        <taxon>Enhygromyxa</taxon>
    </lineage>
</organism>
<dbReference type="AlphaFoldDB" id="A0A2S9XD95"/>
<dbReference type="OrthoDB" id="9965392at2"/>
<evidence type="ECO:0000256" key="1">
    <source>
        <dbReference type="SAM" id="Phobius"/>
    </source>
</evidence>
<gene>
    <name evidence="2" type="ORF">ENSA5_60860</name>
</gene>
<sequence>MPKSTSAPPCASGATEVTSERRLAPLGWPYVAVGSSGAAPGSTQLRANFGQILARRVIGGFGLMLGASAGLFVGGLAAVLLAALLHPFVPHLAELALLSITLFSLAAGAVIGRRVLQRETFE</sequence>
<protein>
    <submittedName>
        <fullName evidence="2">Uncharacterized protein</fullName>
    </submittedName>
</protein>